<evidence type="ECO:0000313" key="2">
    <source>
        <dbReference type="EMBL" id="WMV17193.1"/>
    </source>
</evidence>
<name>A0AAF0Q6F0_SOLVR</name>
<dbReference type="Proteomes" id="UP001234989">
    <property type="component" value="Chromosome 2"/>
</dbReference>
<sequence>MNCEVFKLKELDVEQFEIQDVLQCYDGDSLSFYKVTLSTKFGNVGKVKMAAGILHTIMFHRASGLIYPKNVDLELFEITYMQCNDVVIERKIDEKITQFINKVKKHPNQKHQICVSFYESKNKQTSWFTKKVEHRYWEHWYVNLNVAHHPKLDSGKSRNSKVVNPEESAPDEREARHSGLELSLREVLFQIINFVKEKKDHIPSIENLEGASFPFEITISSLSDSAFGMELLKRMLPHGNRPCSGDLQFLKGSDSV</sequence>
<dbReference type="PANTHER" id="PTHR13292:SF1">
    <property type="entry name" value="AUTOPHAGY-RELATED PROTEIN 101"/>
    <property type="match status" value="1"/>
</dbReference>
<dbReference type="GO" id="GO:0000407">
    <property type="term" value="C:phagophore assembly site"/>
    <property type="evidence" value="ECO:0007669"/>
    <property type="project" value="TreeGrafter"/>
</dbReference>
<organism evidence="2 3">
    <name type="scientific">Solanum verrucosum</name>
    <dbReference type="NCBI Taxonomy" id="315347"/>
    <lineage>
        <taxon>Eukaryota</taxon>
        <taxon>Viridiplantae</taxon>
        <taxon>Streptophyta</taxon>
        <taxon>Embryophyta</taxon>
        <taxon>Tracheophyta</taxon>
        <taxon>Spermatophyta</taxon>
        <taxon>Magnoliopsida</taxon>
        <taxon>eudicotyledons</taxon>
        <taxon>Gunneridae</taxon>
        <taxon>Pentapetalae</taxon>
        <taxon>asterids</taxon>
        <taxon>lamiids</taxon>
        <taxon>Solanales</taxon>
        <taxon>Solanaceae</taxon>
        <taxon>Solanoideae</taxon>
        <taxon>Solaneae</taxon>
        <taxon>Solanum</taxon>
    </lineage>
</organism>
<dbReference type="EMBL" id="CP133613">
    <property type="protein sequence ID" value="WMV17193.1"/>
    <property type="molecule type" value="Genomic_DNA"/>
</dbReference>
<evidence type="ECO:0000256" key="1">
    <source>
        <dbReference type="SAM" id="MobiDB-lite"/>
    </source>
</evidence>
<keyword evidence="3" id="KW-1185">Reference proteome</keyword>
<feature type="region of interest" description="Disordered" evidence="1">
    <location>
        <begin position="152"/>
        <end position="176"/>
    </location>
</feature>
<evidence type="ECO:0000313" key="3">
    <source>
        <dbReference type="Proteomes" id="UP001234989"/>
    </source>
</evidence>
<dbReference type="GO" id="GO:0000045">
    <property type="term" value="P:autophagosome assembly"/>
    <property type="evidence" value="ECO:0007669"/>
    <property type="project" value="TreeGrafter"/>
</dbReference>
<dbReference type="AlphaFoldDB" id="A0AAF0Q6F0"/>
<dbReference type="GO" id="GO:1990316">
    <property type="term" value="C:Atg1/ULK1 kinase complex"/>
    <property type="evidence" value="ECO:0007669"/>
    <property type="project" value="TreeGrafter"/>
</dbReference>
<proteinExistence type="predicted"/>
<accession>A0AAF0Q6F0</accession>
<dbReference type="GO" id="GO:0019901">
    <property type="term" value="F:protein kinase binding"/>
    <property type="evidence" value="ECO:0007669"/>
    <property type="project" value="TreeGrafter"/>
</dbReference>
<dbReference type="Pfam" id="PF07855">
    <property type="entry name" value="ATG101"/>
    <property type="match status" value="1"/>
</dbReference>
<dbReference type="PANTHER" id="PTHR13292">
    <property type="entry name" value="AUTOPHAGY-RELATED PROTEIN 101"/>
    <property type="match status" value="1"/>
</dbReference>
<dbReference type="InterPro" id="IPR012445">
    <property type="entry name" value="ATG101"/>
</dbReference>
<gene>
    <name evidence="2" type="ORF">MTR67_010578</name>
</gene>
<reference evidence="2" key="1">
    <citation type="submission" date="2023-08" db="EMBL/GenBank/DDBJ databases">
        <title>A de novo genome assembly of Solanum verrucosum Schlechtendal, a Mexican diploid species geographically isolated from the other diploid A-genome species in potato relatives.</title>
        <authorList>
            <person name="Hosaka K."/>
        </authorList>
    </citation>
    <scope>NUCLEOTIDE SEQUENCE</scope>
    <source>
        <tissue evidence="2">Young leaves</tissue>
    </source>
</reference>
<protein>
    <recommendedName>
        <fullName evidence="4">Autophagy-related protein 101</fullName>
    </recommendedName>
</protein>
<evidence type="ECO:0008006" key="4">
    <source>
        <dbReference type="Google" id="ProtNLM"/>
    </source>
</evidence>